<dbReference type="EMBL" id="CAINUL010000001">
    <property type="protein sequence ID" value="CAD0106604.1"/>
    <property type="molecule type" value="Genomic_DNA"/>
</dbReference>
<dbReference type="OrthoDB" id="15981at2759"/>
<proteinExistence type="predicted"/>
<dbReference type="InterPro" id="IPR015867">
    <property type="entry name" value="N-reg_PII/ATP_PRibTrfase_C"/>
</dbReference>
<dbReference type="PANTHER" id="PTHR41774:SF1">
    <property type="entry name" value="NGG1P INTERACTING FACTOR NIF3"/>
    <property type="match status" value="1"/>
</dbReference>
<name>A0A9N8KGG4_9PEZI</name>
<gene>
    <name evidence="2" type="ORF">AWRI4620_LOCUS859</name>
</gene>
<dbReference type="SUPFAM" id="SSF102705">
    <property type="entry name" value="NIF3 (NGG1p interacting factor 3)-like"/>
    <property type="match status" value="1"/>
</dbReference>
<organism evidence="2 3">
    <name type="scientific">Aureobasidium uvarum</name>
    <dbReference type="NCBI Taxonomy" id="2773716"/>
    <lineage>
        <taxon>Eukaryota</taxon>
        <taxon>Fungi</taxon>
        <taxon>Dikarya</taxon>
        <taxon>Ascomycota</taxon>
        <taxon>Pezizomycotina</taxon>
        <taxon>Dothideomycetes</taxon>
        <taxon>Dothideomycetidae</taxon>
        <taxon>Dothideales</taxon>
        <taxon>Saccotheciaceae</taxon>
        <taxon>Aureobasidium</taxon>
    </lineage>
</organism>
<dbReference type="Proteomes" id="UP000745764">
    <property type="component" value="Unassembled WGS sequence"/>
</dbReference>
<dbReference type="PANTHER" id="PTHR41774">
    <property type="match status" value="1"/>
</dbReference>
<sequence length="118" mass="13188">RTMSTTNHDQTRYKFCYFVPPSSLVATKEAIFSTTLAGGFSSLTDASRVLYTNVTSGTGQFIPGPDSTPDIGERGKLEVLEEVRVEMQVQGRDNVKKVVEVAHPYEVPVYEVYKMEDF</sequence>
<evidence type="ECO:0000313" key="3">
    <source>
        <dbReference type="Proteomes" id="UP000745764"/>
    </source>
</evidence>
<dbReference type="InterPro" id="IPR036069">
    <property type="entry name" value="DUF34/NIF3_sf"/>
</dbReference>
<protein>
    <recommendedName>
        <fullName evidence="1">ATP phosphoribosyltransferase</fullName>
    </recommendedName>
</protein>
<comment type="caution">
    <text evidence="2">The sequence shown here is derived from an EMBL/GenBank/DDBJ whole genome shotgun (WGS) entry which is preliminary data.</text>
</comment>
<accession>A0A9N8KGG4</accession>
<evidence type="ECO:0000313" key="2">
    <source>
        <dbReference type="EMBL" id="CAD0106604.1"/>
    </source>
</evidence>
<dbReference type="AlphaFoldDB" id="A0A9N8KGG4"/>
<feature type="non-terminal residue" evidence="2">
    <location>
        <position position="1"/>
    </location>
</feature>
<evidence type="ECO:0000256" key="1">
    <source>
        <dbReference type="ARBA" id="ARBA00020998"/>
    </source>
</evidence>
<dbReference type="Gene3D" id="3.30.70.120">
    <property type="match status" value="1"/>
</dbReference>
<reference evidence="2" key="1">
    <citation type="submission" date="2020-06" db="EMBL/GenBank/DDBJ databases">
        <authorList>
            <person name="Onetto C."/>
        </authorList>
    </citation>
    <scope>NUCLEOTIDE SEQUENCE</scope>
</reference>
<keyword evidence="3" id="KW-1185">Reference proteome</keyword>